<organism evidence="3">
    <name type="scientific">bioreactor metagenome</name>
    <dbReference type="NCBI Taxonomy" id="1076179"/>
    <lineage>
        <taxon>unclassified sequences</taxon>
        <taxon>metagenomes</taxon>
        <taxon>ecological metagenomes</taxon>
    </lineage>
</organism>
<evidence type="ECO:0000256" key="2">
    <source>
        <dbReference type="ARBA" id="ARBA00023143"/>
    </source>
</evidence>
<evidence type="ECO:0000313" key="3">
    <source>
        <dbReference type="EMBL" id="MPM89185.1"/>
    </source>
</evidence>
<dbReference type="InterPro" id="IPR001624">
    <property type="entry name" value="FliE"/>
</dbReference>
<dbReference type="GO" id="GO:0003774">
    <property type="term" value="F:cytoskeletal motor activity"/>
    <property type="evidence" value="ECO:0007669"/>
    <property type="project" value="InterPro"/>
</dbReference>
<dbReference type="HAMAP" id="MF_00724">
    <property type="entry name" value="FliE"/>
    <property type="match status" value="1"/>
</dbReference>
<dbReference type="GO" id="GO:0071973">
    <property type="term" value="P:bacterial-type flagellum-dependent cell motility"/>
    <property type="evidence" value="ECO:0007669"/>
    <property type="project" value="InterPro"/>
</dbReference>
<sequence>MSISAINTSQFIESININKSEDASSSDFMPFEELLGKAISAVGETNSTVNSDIINLALGDSDALHNITIDAAKADLAVQTLVAVRNKALDAYNEIMRITL</sequence>
<protein>
    <submittedName>
        <fullName evidence="3">Flagellar hook-basal body complex protein FliE</fullName>
    </submittedName>
</protein>
<keyword evidence="3" id="KW-0282">Flagellum</keyword>
<comment type="subcellular location">
    <subcellularLocation>
        <location evidence="1">Bacterial flagellum basal body</location>
    </subcellularLocation>
</comment>
<name>A0A645DIW3_9ZZZZ</name>
<dbReference type="PRINTS" id="PR01006">
    <property type="entry name" value="FLGHOOKFLIE"/>
</dbReference>
<comment type="caution">
    <text evidence="3">The sequence shown here is derived from an EMBL/GenBank/DDBJ whole genome shotgun (WGS) entry which is preliminary data.</text>
</comment>
<dbReference type="PANTHER" id="PTHR34653:SF1">
    <property type="entry name" value="FLAGELLAR HOOK-BASAL BODY COMPLEX PROTEIN FLIE"/>
    <property type="match status" value="1"/>
</dbReference>
<keyword evidence="3" id="KW-0966">Cell projection</keyword>
<dbReference type="GO" id="GO:0009425">
    <property type="term" value="C:bacterial-type flagellum basal body"/>
    <property type="evidence" value="ECO:0007669"/>
    <property type="project" value="UniProtKB-SubCell"/>
</dbReference>
<gene>
    <name evidence="3" type="primary">fliE_20</name>
    <name evidence="3" type="ORF">SDC9_136293</name>
</gene>
<accession>A0A645DIW3</accession>
<dbReference type="GO" id="GO:0005198">
    <property type="term" value="F:structural molecule activity"/>
    <property type="evidence" value="ECO:0007669"/>
    <property type="project" value="InterPro"/>
</dbReference>
<keyword evidence="3" id="KW-0969">Cilium</keyword>
<dbReference type="NCBIfam" id="TIGR00205">
    <property type="entry name" value="fliE"/>
    <property type="match status" value="1"/>
</dbReference>
<dbReference type="EMBL" id="VSSQ01036658">
    <property type="protein sequence ID" value="MPM89185.1"/>
    <property type="molecule type" value="Genomic_DNA"/>
</dbReference>
<proteinExistence type="inferred from homology"/>
<reference evidence="3" key="1">
    <citation type="submission" date="2019-08" db="EMBL/GenBank/DDBJ databases">
        <authorList>
            <person name="Kucharzyk K."/>
            <person name="Murdoch R.W."/>
            <person name="Higgins S."/>
            <person name="Loffler F."/>
        </authorList>
    </citation>
    <scope>NUCLEOTIDE SEQUENCE</scope>
</reference>
<dbReference type="AlphaFoldDB" id="A0A645DIW3"/>
<dbReference type="PANTHER" id="PTHR34653">
    <property type="match status" value="1"/>
</dbReference>
<evidence type="ECO:0000256" key="1">
    <source>
        <dbReference type="ARBA" id="ARBA00004117"/>
    </source>
</evidence>
<keyword evidence="2" id="KW-0975">Bacterial flagellum</keyword>
<dbReference type="Pfam" id="PF02049">
    <property type="entry name" value="FliE"/>
    <property type="match status" value="1"/>
</dbReference>